<reference evidence="2 3" key="1">
    <citation type="submission" date="2023-08" db="EMBL/GenBank/DDBJ databases">
        <authorList>
            <person name="Girao M."/>
            <person name="Carvalho M.F."/>
        </authorList>
    </citation>
    <scope>NUCLEOTIDE SEQUENCE [LARGE SCALE GENOMIC DNA]</scope>
    <source>
        <strain evidence="2 3">CT-R113</strain>
    </source>
</reference>
<evidence type="ECO:0000313" key="3">
    <source>
        <dbReference type="Proteomes" id="UP001356095"/>
    </source>
</evidence>
<dbReference type="Proteomes" id="UP001356095">
    <property type="component" value="Unassembled WGS sequence"/>
</dbReference>
<organism evidence="2 3">
    <name type="scientific">Nocardiopsis codii</name>
    <dbReference type="NCBI Taxonomy" id="3065942"/>
    <lineage>
        <taxon>Bacteria</taxon>
        <taxon>Bacillati</taxon>
        <taxon>Actinomycetota</taxon>
        <taxon>Actinomycetes</taxon>
        <taxon>Streptosporangiales</taxon>
        <taxon>Nocardiopsidaceae</taxon>
        <taxon>Nocardiopsis</taxon>
    </lineage>
</organism>
<accession>A0ABU7KF81</accession>
<evidence type="ECO:0000256" key="1">
    <source>
        <dbReference type="SAM" id="MobiDB-lite"/>
    </source>
</evidence>
<keyword evidence="3" id="KW-1185">Reference proteome</keyword>
<dbReference type="EMBL" id="JAUZMY010000037">
    <property type="protein sequence ID" value="MEE2040894.1"/>
    <property type="molecule type" value="Genomic_DNA"/>
</dbReference>
<name>A0ABU7KF81_9ACTN</name>
<proteinExistence type="predicted"/>
<sequence length="63" mass="7156">MEYASTAYRQAISDIYSDVERGDLFRLLDHADSTMRFVKAAGKDPSRAGKMLQRLKGEKTDDE</sequence>
<comment type="caution">
    <text evidence="2">The sequence shown here is derived from an EMBL/GenBank/DDBJ whole genome shotgun (WGS) entry which is preliminary data.</text>
</comment>
<evidence type="ECO:0000313" key="2">
    <source>
        <dbReference type="EMBL" id="MEE2040894.1"/>
    </source>
</evidence>
<protein>
    <submittedName>
        <fullName evidence="2">Uncharacterized protein</fullName>
    </submittedName>
</protein>
<feature type="region of interest" description="Disordered" evidence="1">
    <location>
        <begin position="44"/>
        <end position="63"/>
    </location>
</feature>
<gene>
    <name evidence="2" type="ORF">Q8791_27105</name>
</gene>
<dbReference type="RefSeq" id="WP_330094658.1">
    <property type="nucleotide sequence ID" value="NZ_JAUZMY010000037.1"/>
</dbReference>